<sequence>MQDDAFKAARERAAAKGWALYRDDSGRPGATGRYTLDGPIPRSAVSNTKVFSPKTAKWPYATLAEAEHAIDELK</sequence>
<dbReference type="RefSeq" id="WP_214160839.1">
    <property type="nucleotide sequence ID" value="NZ_JAHBAY010000029.1"/>
</dbReference>
<evidence type="ECO:0000313" key="1">
    <source>
        <dbReference type="EMBL" id="MBT0774299.1"/>
    </source>
</evidence>
<organism evidence="1 2">
    <name type="scientific">Kineosporia corallincola</name>
    <dbReference type="NCBI Taxonomy" id="2835133"/>
    <lineage>
        <taxon>Bacteria</taxon>
        <taxon>Bacillati</taxon>
        <taxon>Actinomycetota</taxon>
        <taxon>Actinomycetes</taxon>
        <taxon>Kineosporiales</taxon>
        <taxon>Kineosporiaceae</taxon>
        <taxon>Kineosporia</taxon>
    </lineage>
</organism>
<accession>A0ABS5TU25</accession>
<keyword evidence="2" id="KW-1185">Reference proteome</keyword>
<evidence type="ECO:0000313" key="2">
    <source>
        <dbReference type="Proteomes" id="UP001197247"/>
    </source>
</evidence>
<dbReference type="Proteomes" id="UP001197247">
    <property type="component" value="Unassembled WGS sequence"/>
</dbReference>
<protein>
    <submittedName>
        <fullName evidence="1">Uncharacterized protein</fullName>
    </submittedName>
</protein>
<reference evidence="1 2" key="1">
    <citation type="submission" date="2021-05" db="EMBL/GenBank/DDBJ databases">
        <title>Kineosporia and Streptomyces sp. nov. two new marine actinobacteria isolated from Coral.</title>
        <authorList>
            <person name="Buangrab K."/>
            <person name="Sutthacheep M."/>
            <person name="Yeemin T."/>
            <person name="Harunari E."/>
            <person name="Igarashi Y."/>
            <person name="Kanchanasin P."/>
            <person name="Tanasupawat S."/>
            <person name="Phongsopitanun W."/>
        </authorList>
    </citation>
    <scope>NUCLEOTIDE SEQUENCE [LARGE SCALE GENOMIC DNA]</scope>
    <source>
        <strain evidence="1 2">J2-2</strain>
    </source>
</reference>
<proteinExistence type="predicted"/>
<name>A0ABS5TU25_9ACTN</name>
<comment type="caution">
    <text evidence="1">The sequence shown here is derived from an EMBL/GenBank/DDBJ whole genome shotgun (WGS) entry which is preliminary data.</text>
</comment>
<dbReference type="EMBL" id="JAHBAY010000029">
    <property type="protein sequence ID" value="MBT0774299.1"/>
    <property type="molecule type" value="Genomic_DNA"/>
</dbReference>
<gene>
    <name evidence="1" type="ORF">KIH74_35475</name>
</gene>